<sequence>MQLSTLILPRASSTTNTSIERPSVGLEFVRGWYEIFDDQGTSRGQALMGVYPLAENEENARARRLCPRLEALLHHGSAVELQELPTEAALIHRSKSSKFDSVPALTVSPPSSEIKTSPSNPSCNLTGSPEVEQGQLVATTSSLLTTLQ</sequence>
<evidence type="ECO:0000256" key="1">
    <source>
        <dbReference type="SAM" id="MobiDB-lite"/>
    </source>
</evidence>
<gene>
    <name evidence="2" type="ORF">TASK_LOCUS2806</name>
</gene>
<reference evidence="2 3" key="2">
    <citation type="submission" date="2018-11" db="EMBL/GenBank/DDBJ databases">
        <authorList>
            <consortium name="Pathogen Informatics"/>
        </authorList>
    </citation>
    <scope>NUCLEOTIDE SEQUENCE [LARGE SCALE GENOMIC DNA]</scope>
</reference>
<evidence type="ECO:0000313" key="4">
    <source>
        <dbReference type="WBParaSite" id="TASK_0000280501-mRNA-1"/>
    </source>
</evidence>
<dbReference type="AlphaFoldDB" id="A0A0R3VZG1"/>
<dbReference type="OrthoDB" id="79771at2759"/>
<protein>
    <submittedName>
        <fullName evidence="2 4">Uncharacterized protein</fullName>
    </submittedName>
</protein>
<dbReference type="Proteomes" id="UP000282613">
    <property type="component" value="Unassembled WGS sequence"/>
</dbReference>
<accession>A0A0R3VZG1</accession>
<dbReference type="WBParaSite" id="TASK_0000280501-mRNA-1">
    <property type="protein sequence ID" value="TASK_0000280501-mRNA-1"/>
    <property type="gene ID" value="TASK_0000280501"/>
</dbReference>
<feature type="compositionally biased region" description="Polar residues" evidence="1">
    <location>
        <begin position="108"/>
        <end position="127"/>
    </location>
</feature>
<keyword evidence="3" id="KW-1185">Reference proteome</keyword>
<dbReference type="EMBL" id="UYRS01003197">
    <property type="protein sequence ID" value="VDK26227.1"/>
    <property type="molecule type" value="Genomic_DNA"/>
</dbReference>
<organism evidence="4">
    <name type="scientific">Taenia asiatica</name>
    <name type="common">Asian tapeworm</name>
    <dbReference type="NCBI Taxonomy" id="60517"/>
    <lineage>
        <taxon>Eukaryota</taxon>
        <taxon>Metazoa</taxon>
        <taxon>Spiralia</taxon>
        <taxon>Lophotrochozoa</taxon>
        <taxon>Platyhelminthes</taxon>
        <taxon>Cestoda</taxon>
        <taxon>Eucestoda</taxon>
        <taxon>Cyclophyllidea</taxon>
        <taxon>Taeniidae</taxon>
        <taxon>Taenia</taxon>
    </lineage>
</organism>
<evidence type="ECO:0000313" key="3">
    <source>
        <dbReference type="Proteomes" id="UP000282613"/>
    </source>
</evidence>
<feature type="region of interest" description="Disordered" evidence="1">
    <location>
        <begin position="97"/>
        <end position="137"/>
    </location>
</feature>
<proteinExistence type="predicted"/>
<name>A0A0R3VZG1_TAEAS</name>
<evidence type="ECO:0000313" key="2">
    <source>
        <dbReference type="EMBL" id="VDK26227.1"/>
    </source>
</evidence>
<reference evidence="4" key="1">
    <citation type="submission" date="2017-02" db="UniProtKB">
        <authorList>
            <consortium name="WormBaseParasite"/>
        </authorList>
    </citation>
    <scope>IDENTIFICATION</scope>
</reference>